<accession>A0A8X8BUK1</accession>
<dbReference type="InterPro" id="IPR037862">
    <property type="entry name" value="PLC-beta_PH"/>
</dbReference>
<feature type="region of interest" description="Disordered" evidence="1">
    <location>
        <begin position="85"/>
        <end position="112"/>
    </location>
</feature>
<name>A0A8X8BUK1_POLSE</name>
<dbReference type="SUPFAM" id="SSF50729">
    <property type="entry name" value="PH domain-like"/>
    <property type="match status" value="1"/>
</dbReference>
<dbReference type="AlphaFoldDB" id="A0A8X8BUK1"/>
<dbReference type="Gene3D" id="2.30.29.240">
    <property type="match status" value="1"/>
</dbReference>
<evidence type="ECO:0000259" key="2">
    <source>
        <dbReference type="Pfam" id="PF17787"/>
    </source>
</evidence>
<dbReference type="Pfam" id="PF17787">
    <property type="entry name" value="PH_14"/>
    <property type="match status" value="1"/>
</dbReference>
<keyword evidence="4" id="KW-1185">Reference proteome</keyword>
<reference evidence="3 4" key="1">
    <citation type="journal article" date="2021" name="Cell">
        <title>Tracing the genetic footprints of vertebrate landing in non-teleost ray-finned fishes.</title>
        <authorList>
            <person name="Bi X."/>
            <person name="Wang K."/>
            <person name="Yang L."/>
            <person name="Pan H."/>
            <person name="Jiang H."/>
            <person name="Wei Q."/>
            <person name="Fang M."/>
            <person name="Yu H."/>
            <person name="Zhu C."/>
            <person name="Cai Y."/>
            <person name="He Y."/>
            <person name="Gan X."/>
            <person name="Zeng H."/>
            <person name="Yu D."/>
            <person name="Zhu Y."/>
            <person name="Jiang H."/>
            <person name="Qiu Q."/>
            <person name="Yang H."/>
            <person name="Zhang Y.E."/>
            <person name="Wang W."/>
            <person name="Zhu M."/>
            <person name="He S."/>
            <person name="Zhang G."/>
        </authorList>
    </citation>
    <scope>NUCLEOTIDE SEQUENCE [LARGE SCALE GENOMIC DNA]</scope>
    <source>
        <strain evidence="3">Bchr_013</strain>
    </source>
</reference>
<proteinExistence type="predicted"/>
<organism evidence="3 4">
    <name type="scientific">Polypterus senegalus</name>
    <name type="common">Senegal bichir</name>
    <dbReference type="NCBI Taxonomy" id="55291"/>
    <lineage>
        <taxon>Eukaryota</taxon>
        <taxon>Metazoa</taxon>
        <taxon>Chordata</taxon>
        <taxon>Craniata</taxon>
        <taxon>Vertebrata</taxon>
        <taxon>Euteleostomi</taxon>
        <taxon>Actinopterygii</taxon>
        <taxon>Polypteriformes</taxon>
        <taxon>Polypteridae</taxon>
        <taxon>Polypterus</taxon>
    </lineage>
</organism>
<protein>
    <submittedName>
        <fullName evidence="3">PLCB1 phosphodiesterase</fullName>
    </submittedName>
</protein>
<dbReference type="Proteomes" id="UP000886611">
    <property type="component" value="Unassembled WGS sequence"/>
</dbReference>
<feature type="non-terminal residue" evidence="3">
    <location>
        <position position="1"/>
    </location>
</feature>
<evidence type="ECO:0000313" key="3">
    <source>
        <dbReference type="EMBL" id="KAG2467474.1"/>
    </source>
</evidence>
<evidence type="ECO:0000256" key="1">
    <source>
        <dbReference type="SAM" id="MobiDB-lite"/>
    </source>
</evidence>
<feature type="non-terminal residue" evidence="3">
    <location>
        <position position="112"/>
    </location>
</feature>
<feature type="domain" description="PLC-beta PH" evidence="2">
    <location>
        <begin position="1"/>
        <end position="44"/>
    </location>
</feature>
<comment type="caution">
    <text evidence="3">The sequence shown here is derived from an EMBL/GenBank/DDBJ whole genome shotgun (WGS) entry which is preliminary data.</text>
</comment>
<sequence length="112" mass="12409">MLTVVCGPDLVNITYLNFMAFQEDIAKEWADELFGLATNLLAQNMSREDTLEKACLIANIRLHFRVAKRGQQLLLQHPLVAPVEPNKAAENSNPHEALGESVASLQPRKTAV</sequence>
<dbReference type="EMBL" id="JAATIS010000859">
    <property type="protein sequence ID" value="KAG2467474.1"/>
    <property type="molecule type" value="Genomic_DNA"/>
</dbReference>
<evidence type="ECO:0000313" key="4">
    <source>
        <dbReference type="Proteomes" id="UP000886611"/>
    </source>
</evidence>
<gene>
    <name evidence="3" type="primary">Plcb1_1</name>
    <name evidence="3" type="ORF">GTO96_0010585</name>
</gene>